<organism evidence="10 11">
    <name type="scientific">Sulfobacillus benefaciens</name>
    <dbReference type="NCBI Taxonomy" id="453960"/>
    <lineage>
        <taxon>Bacteria</taxon>
        <taxon>Bacillati</taxon>
        <taxon>Bacillota</taxon>
        <taxon>Clostridia</taxon>
        <taxon>Eubacteriales</taxon>
        <taxon>Clostridiales Family XVII. Incertae Sedis</taxon>
        <taxon>Sulfobacillus</taxon>
    </lineage>
</organism>
<evidence type="ECO:0000259" key="8">
    <source>
        <dbReference type="Pfam" id="PF01545"/>
    </source>
</evidence>
<dbReference type="NCBIfam" id="TIGR01297">
    <property type="entry name" value="CDF"/>
    <property type="match status" value="1"/>
</dbReference>
<keyword evidence="6 7" id="KW-0472">Membrane</keyword>
<name>A0A2T2XHT5_9FIRM</name>
<dbReference type="PANTHER" id="PTHR43840:SF15">
    <property type="entry name" value="MITOCHONDRIAL METAL TRANSPORTER 1-RELATED"/>
    <property type="match status" value="1"/>
</dbReference>
<comment type="subcellular location">
    <subcellularLocation>
        <location evidence="1">Membrane</location>
        <topology evidence="1">Multi-pass membrane protein</topology>
    </subcellularLocation>
</comment>
<dbReference type="InterPro" id="IPR050291">
    <property type="entry name" value="CDF_Transporter"/>
</dbReference>
<dbReference type="Pfam" id="PF01545">
    <property type="entry name" value="Cation_efflux"/>
    <property type="match status" value="1"/>
</dbReference>
<evidence type="ECO:0000259" key="9">
    <source>
        <dbReference type="Pfam" id="PF16916"/>
    </source>
</evidence>
<evidence type="ECO:0000256" key="5">
    <source>
        <dbReference type="ARBA" id="ARBA00022989"/>
    </source>
</evidence>
<evidence type="ECO:0000313" key="10">
    <source>
        <dbReference type="EMBL" id="PSR34040.1"/>
    </source>
</evidence>
<accession>A0A2T2XHT5</accession>
<protein>
    <submittedName>
        <fullName evidence="10">Cation transporter</fullName>
    </submittedName>
</protein>
<reference evidence="10 11" key="1">
    <citation type="journal article" date="2014" name="BMC Genomics">
        <title>Comparison of environmental and isolate Sulfobacillus genomes reveals diverse carbon, sulfur, nitrogen, and hydrogen metabolisms.</title>
        <authorList>
            <person name="Justice N.B."/>
            <person name="Norman A."/>
            <person name="Brown C.T."/>
            <person name="Singh A."/>
            <person name="Thomas B.C."/>
            <person name="Banfield J.F."/>
        </authorList>
    </citation>
    <scope>NUCLEOTIDE SEQUENCE [LARGE SCALE GENOMIC DNA]</scope>
    <source>
        <strain evidence="10">AMDSBA4</strain>
    </source>
</reference>
<feature type="domain" description="Cation efflux protein transmembrane" evidence="8">
    <location>
        <begin position="18"/>
        <end position="208"/>
    </location>
</feature>
<evidence type="ECO:0000256" key="1">
    <source>
        <dbReference type="ARBA" id="ARBA00004141"/>
    </source>
</evidence>
<keyword evidence="5 7" id="KW-1133">Transmembrane helix</keyword>
<dbReference type="Proteomes" id="UP000242972">
    <property type="component" value="Unassembled WGS sequence"/>
</dbReference>
<comment type="caution">
    <text evidence="10">The sequence shown here is derived from an EMBL/GenBank/DDBJ whole genome shotgun (WGS) entry which is preliminary data.</text>
</comment>
<dbReference type="InterPro" id="IPR027470">
    <property type="entry name" value="Cation_efflux_CTD"/>
</dbReference>
<keyword evidence="3" id="KW-0813">Transport</keyword>
<evidence type="ECO:0000256" key="3">
    <source>
        <dbReference type="ARBA" id="ARBA00022448"/>
    </source>
</evidence>
<gene>
    <name evidence="10" type="ORF">C7B46_07195</name>
</gene>
<dbReference type="GO" id="GO:0016020">
    <property type="term" value="C:membrane"/>
    <property type="evidence" value="ECO:0007669"/>
    <property type="project" value="UniProtKB-SubCell"/>
</dbReference>
<feature type="transmembrane region" description="Helical" evidence="7">
    <location>
        <begin position="15"/>
        <end position="35"/>
    </location>
</feature>
<dbReference type="AlphaFoldDB" id="A0A2T2XHT5"/>
<evidence type="ECO:0000313" key="11">
    <source>
        <dbReference type="Proteomes" id="UP000242972"/>
    </source>
</evidence>
<feature type="transmembrane region" description="Helical" evidence="7">
    <location>
        <begin position="116"/>
        <end position="133"/>
    </location>
</feature>
<feature type="transmembrane region" description="Helical" evidence="7">
    <location>
        <begin position="87"/>
        <end position="104"/>
    </location>
</feature>
<keyword evidence="4 7" id="KW-0812">Transmembrane</keyword>
<dbReference type="EMBL" id="PXYW01000013">
    <property type="protein sequence ID" value="PSR34040.1"/>
    <property type="molecule type" value="Genomic_DNA"/>
</dbReference>
<evidence type="ECO:0000256" key="7">
    <source>
        <dbReference type="SAM" id="Phobius"/>
    </source>
</evidence>
<dbReference type="Gene3D" id="1.20.1510.10">
    <property type="entry name" value="Cation efflux protein transmembrane domain"/>
    <property type="match status" value="1"/>
</dbReference>
<dbReference type="InterPro" id="IPR036837">
    <property type="entry name" value="Cation_efflux_CTD_sf"/>
</dbReference>
<dbReference type="SUPFAM" id="SSF160240">
    <property type="entry name" value="Cation efflux protein cytoplasmic domain-like"/>
    <property type="match status" value="1"/>
</dbReference>
<feature type="domain" description="Cation efflux protein cytoplasmic" evidence="9">
    <location>
        <begin position="213"/>
        <end position="288"/>
    </location>
</feature>
<dbReference type="FunFam" id="1.20.1510.10:FF:000006">
    <property type="entry name" value="Divalent cation efflux transporter"/>
    <property type="match status" value="1"/>
</dbReference>
<dbReference type="InterPro" id="IPR058533">
    <property type="entry name" value="Cation_efflux_TM"/>
</dbReference>
<dbReference type="Gene3D" id="3.30.70.1350">
    <property type="entry name" value="Cation efflux protein, cytoplasmic domain"/>
    <property type="match status" value="1"/>
</dbReference>
<evidence type="ECO:0000256" key="6">
    <source>
        <dbReference type="ARBA" id="ARBA00023136"/>
    </source>
</evidence>
<dbReference type="SUPFAM" id="SSF161111">
    <property type="entry name" value="Cation efflux protein transmembrane domain-like"/>
    <property type="match status" value="1"/>
</dbReference>
<dbReference type="InterPro" id="IPR002524">
    <property type="entry name" value="Cation_efflux"/>
</dbReference>
<proteinExistence type="inferred from homology"/>
<dbReference type="GO" id="GO:0008324">
    <property type="term" value="F:monoatomic cation transmembrane transporter activity"/>
    <property type="evidence" value="ECO:0007669"/>
    <property type="project" value="InterPro"/>
</dbReference>
<evidence type="ECO:0000256" key="2">
    <source>
        <dbReference type="ARBA" id="ARBA00008114"/>
    </source>
</evidence>
<feature type="transmembrane region" description="Helical" evidence="7">
    <location>
        <begin position="183"/>
        <end position="200"/>
    </location>
</feature>
<evidence type="ECO:0000256" key="4">
    <source>
        <dbReference type="ARBA" id="ARBA00022692"/>
    </source>
</evidence>
<feature type="transmembrane region" description="Helical" evidence="7">
    <location>
        <begin position="160"/>
        <end position="177"/>
    </location>
</feature>
<sequence length="300" mass="32060">MVDIEGELRSSTRSAWWGALGNLLLTVLKISVGILGHSRALIADGVHSGADLVSSLAVVVGLRVSRIPPDAGHNYGHAKAEAVAQKVVALLLILAGFELGNNAVNAFAHPSHTRPSFLTLGVALAVMALKWFMYRRQRTVAKKTGSHSLMAQALDSRMDVISSLIASAAIFGAQLGIPHFDALGALAVAILVAWLGIEIFSEAANDLMDRAAPPEVVAQMRETILQVAGVKGISELRTRVSGTQTLIDVKIEVGRHLSLIEAHDISHRVKSALMMMPRVQDVMVHVNPAPQSQNSKESFD</sequence>
<comment type="similarity">
    <text evidence="2">Belongs to the cation diffusion facilitator (CDF) transporter (TC 2.A.4) family.</text>
</comment>
<dbReference type="InterPro" id="IPR027469">
    <property type="entry name" value="Cation_efflux_TMD_sf"/>
</dbReference>
<dbReference type="PANTHER" id="PTHR43840">
    <property type="entry name" value="MITOCHONDRIAL METAL TRANSPORTER 1-RELATED"/>
    <property type="match status" value="1"/>
</dbReference>
<dbReference type="Pfam" id="PF16916">
    <property type="entry name" value="ZT_dimer"/>
    <property type="match status" value="1"/>
</dbReference>